<evidence type="ECO:0000313" key="3">
    <source>
        <dbReference type="Proteomes" id="UP000544742"/>
    </source>
</evidence>
<keyword evidence="1" id="KW-0472">Membrane</keyword>
<dbReference type="EMBL" id="JAAYUN010000076">
    <property type="protein sequence ID" value="NLJ22324.1"/>
    <property type="molecule type" value="Genomic_DNA"/>
</dbReference>
<organism evidence="2 3">
    <name type="scientific">Methanothrix soehngenii</name>
    <name type="common">Methanosaeta concilii</name>
    <dbReference type="NCBI Taxonomy" id="2223"/>
    <lineage>
        <taxon>Archaea</taxon>
        <taxon>Methanobacteriati</taxon>
        <taxon>Methanobacteriota</taxon>
        <taxon>Stenosarchaea group</taxon>
        <taxon>Methanomicrobia</taxon>
        <taxon>Methanotrichales</taxon>
        <taxon>Methanotrichaceae</taxon>
        <taxon>Methanothrix</taxon>
    </lineage>
</organism>
<feature type="transmembrane region" description="Helical" evidence="1">
    <location>
        <begin position="6"/>
        <end position="24"/>
    </location>
</feature>
<gene>
    <name evidence="2" type="ORF">GX426_04360</name>
</gene>
<keyword evidence="1" id="KW-1133">Transmembrane helix</keyword>
<dbReference type="AlphaFoldDB" id="A0A7K4AH81"/>
<dbReference type="RefSeq" id="WP_157863595.1">
    <property type="nucleotide sequence ID" value="NZ_CAJYDL010000001.1"/>
</dbReference>
<sequence length="158" mass="16216">MTMLVPIGVIMLSGAVGGIVNALVSDNGFIKPSEESAGEVTIIRPGFAGNVLLGAVAAFVSWGLYGAFANTALFGTVTGIGTEEISVSISSIAGALLVGIGGARWLTNEVDKKLLRTAATAAAASKANFEESRKIAIATPAQAFNIAKKMYQNEQPRS</sequence>
<evidence type="ECO:0000256" key="1">
    <source>
        <dbReference type="SAM" id="Phobius"/>
    </source>
</evidence>
<dbReference type="GeneID" id="10459917"/>
<feature type="transmembrane region" description="Helical" evidence="1">
    <location>
        <begin position="85"/>
        <end position="106"/>
    </location>
</feature>
<proteinExistence type="predicted"/>
<comment type="caution">
    <text evidence="2">The sequence shown here is derived from an EMBL/GenBank/DDBJ whole genome shotgun (WGS) entry which is preliminary data.</text>
</comment>
<keyword evidence="1" id="KW-0812">Transmembrane</keyword>
<evidence type="ECO:0000313" key="2">
    <source>
        <dbReference type="EMBL" id="NLJ22324.1"/>
    </source>
</evidence>
<reference evidence="2 3" key="1">
    <citation type="journal article" date="2020" name="Biotechnol. Biofuels">
        <title>New insights from the biogas microbiome by comprehensive genome-resolved metagenomics of nearly 1600 species originating from multiple anaerobic digesters.</title>
        <authorList>
            <person name="Campanaro S."/>
            <person name="Treu L."/>
            <person name="Rodriguez-R L.M."/>
            <person name="Kovalovszki A."/>
            <person name="Ziels R.M."/>
            <person name="Maus I."/>
            <person name="Zhu X."/>
            <person name="Kougias P.G."/>
            <person name="Basile A."/>
            <person name="Luo G."/>
            <person name="Schluter A."/>
            <person name="Konstantinidis K.T."/>
            <person name="Angelidaki I."/>
        </authorList>
    </citation>
    <scope>NUCLEOTIDE SEQUENCE [LARGE SCALE GENOMIC DNA]</scope>
    <source>
        <strain evidence="2">AS27yjCOA_157</strain>
    </source>
</reference>
<accession>A0A7K4AH81</accession>
<protein>
    <submittedName>
        <fullName evidence="2">Uncharacterized protein</fullName>
    </submittedName>
</protein>
<feature type="transmembrane region" description="Helical" evidence="1">
    <location>
        <begin position="45"/>
        <end position="65"/>
    </location>
</feature>
<dbReference type="Proteomes" id="UP000544742">
    <property type="component" value="Unassembled WGS sequence"/>
</dbReference>
<name>A0A7K4AH81_METSH</name>